<keyword evidence="7" id="KW-1185">Reference proteome</keyword>
<reference evidence="6 7" key="1">
    <citation type="submission" date="2019-02" db="EMBL/GenBank/DDBJ databases">
        <title>Genomic Encyclopedia of Type Strains, Phase IV (KMG-IV): sequencing the most valuable type-strain genomes for metagenomic binning, comparative biology and taxonomic classification.</title>
        <authorList>
            <person name="Goeker M."/>
        </authorList>
    </citation>
    <scope>NUCLEOTIDE SEQUENCE [LARGE SCALE GENOMIC DNA]</scope>
    <source>
        <strain evidence="6 7">DSM 19570</strain>
    </source>
</reference>
<evidence type="ECO:0000313" key="6">
    <source>
        <dbReference type="EMBL" id="RZU00997.1"/>
    </source>
</evidence>
<evidence type="ECO:0000256" key="5">
    <source>
        <dbReference type="ARBA" id="ARBA00022801"/>
    </source>
</evidence>
<dbReference type="OrthoDB" id="4829434at2"/>
<dbReference type="Pfam" id="PF01934">
    <property type="entry name" value="HepT-like"/>
    <property type="match status" value="1"/>
</dbReference>
<sequence>MHADAPKLLWDAREALRRIQRFTLGKDFAAYLEDEMLRSAIERQFEIIGEAFAQLRRLDPATASSIAELPRVVDFRNVVIHRYRDLDHALIWAKVEQQVGPLTKQVEALLPAA</sequence>
<gene>
    <name evidence="6" type="ORF">EV670_1710</name>
</gene>
<evidence type="ECO:0000256" key="1">
    <source>
        <dbReference type="ARBA" id="ARBA00022553"/>
    </source>
</evidence>
<keyword evidence="1" id="KW-0597">Phosphoprotein</keyword>
<dbReference type="GO" id="GO:0000166">
    <property type="term" value="F:nucleotide binding"/>
    <property type="evidence" value="ECO:0007669"/>
    <property type="project" value="UniProtKB-KW"/>
</dbReference>
<evidence type="ECO:0000256" key="2">
    <source>
        <dbReference type="ARBA" id="ARBA00022649"/>
    </source>
</evidence>
<accession>A0A4Q7VWA3</accession>
<keyword evidence="5" id="KW-0378">Hydrolase</keyword>
<keyword evidence="4" id="KW-0547">Nucleotide-binding</keyword>
<dbReference type="AlphaFoldDB" id="A0A4Q7VWA3"/>
<dbReference type="InterPro" id="IPR008201">
    <property type="entry name" value="HepT-like"/>
</dbReference>
<dbReference type="GO" id="GO:0110001">
    <property type="term" value="C:toxin-antitoxin complex"/>
    <property type="evidence" value="ECO:0007669"/>
    <property type="project" value="InterPro"/>
</dbReference>
<dbReference type="PANTHER" id="PTHR34139:SF1">
    <property type="entry name" value="RNASE MJ1380-RELATED"/>
    <property type="match status" value="1"/>
</dbReference>
<dbReference type="Proteomes" id="UP000293671">
    <property type="component" value="Unassembled WGS sequence"/>
</dbReference>
<proteinExistence type="predicted"/>
<evidence type="ECO:0000313" key="7">
    <source>
        <dbReference type="Proteomes" id="UP000293671"/>
    </source>
</evidence>
<protein>
    <submittedName>
        <fullName evidence="6">Uncharacterized protein with HEPN domain</fullName>
    </submittedName>
</protein>
<dbReference type="GO" id="GO:0004540">
    <property type="term" value="F:RNA nuclease activity"/>
    <property type="evidence" value="ECO:0007669"/>
    <property type="project" value="InterPro"/>
</dbReference>
<keyword evidence="2" id="KW-1277">Toxin-antitoxin system</keyword>
<dbReference type="GO" id="GO:0016787">
    <property type="term" value="F:hydrolase activity"/>
    <property type="evidence" value="ECO:0007669"/>
    <property type="project" value="UniProtKB-KW"/>
</dbReference>
<dbReference type="PANTHER" id="PTHR34139">
    <property type="entry name" value="UPF0331 PROTEIN MJ0127"/>
    <property type="match status" value="1"/>
</dbReference>
<organism evidence="6 7">
    <name type="scientific">Rivibacter subsaxonicus</name>
    <dbReference type="NCBI Taxonomy" id="457575"/>
    <lineage>
        <taxon>Bacteria</taxon>
        <taxon>Pseudomonadati</taxon>
        <taxon>Pseudomonadota</taxon>
        <taxon>Betaproteobacteria</taxon>
        <taxon>Burkholderiales</taxon>
        <taxon>Rivibacter</taxon>
    </lineage>
</organism>
<keyword evidence="3" id="KW-0540">Nuclease</keyword>
<evidence type="ECO:0000256" key="3">
    <source>
        <dbReference type="ARBA" id="ARBA00022722"/>
    </source>
</evidence>
<dbReference type="EMBL" id="SHKP01000005">
    <property type="protein sequence ID" value="RZU00997.1"/>
    <property type="molecule type" value="Genomic_DNA"/>
</dbReference>
<comment type="caution">
    <text evidence="6">The sequence shown here is derived from an EMBL/GenBank/DDBJ whole genome shotgun (WGS) entry which is preliminary data.</text>
</comment>
<name>A0A4Q7VWA3_9BURK</name>
<dbReference type="InterPro" id="IPR051813">
    <property type="entry name" value="HepT_RNase_toxin"/>
</dbReference>
<evidence type="ECO:0000256" key="4">
    <source>
        <dbReference type="ARBA" id="ARBA00022741"/>
    </source>
</evidence>